<dbReference type="EMBL" id="SNRW01000963">
    <property type="protein sequence ID" value="KAA6398405.1"/>
    <property type="molecule type" value="Genomic_DNA"/>
</dbReference>
<sequence>MQQSSSSEKGTTVSNILTPVKAPFQPQRQLPVLSPARFSPAVNSKAFQYPSIQLAHINSDTSITSQIQPREHHVPPLIEMKSAPP</sequence>
<evidence type="ECO:0000313" key="2">
    <source>
        <dbReference type="EMBL" id="KAA6398405.1"/>
    </source>
</evidence>
<dbReference type="Proteomes" id="UP000324800">
    <property type="component" value="Unassembled WGS sequence"/>
</dbReference>
<comment type="caution">
    <text evidence="2">The sequence shown here is derived from an EMBL/GenBank/DDBJ whole genome shotgun (WGS) entry which is preliminary data.</text>
</comment>
<name>A0A5J4WVL8_9EUKA</name>
<gene>
    <name evidence="2" type="ORF">EZS28_006070</name>
</gene>
<feature type="region of interest" description="Disordered" evidence="1">
    <location>
        <begin position="64"/>
        <end position="85"/>
    </location>
</feature>
<organism evidence="2 3">
    <name type="scientific">Streblomastix strix</name>
    <dbReference type="NCBI Taxonomy" id="222440"/>
    <lineage>
        <taxon>Eukaryota</taxon>
        <taxon>Metamonada</taxon>
        <taxon>Preaxostyla</taxon>
        <taxon>Oxymonadida</taxon>
        <taxon>Streblomastigidae</taxon>
        <taxon>Streblomastix</taxon>
    </lineage>
</organism>
<feature type="compositionally biased region" description="Polar residues" evidence="1">
    <location>
        <begin position="1"/>
        <end position="17"/>
    </location>
</feature>
<evidence type="ECO:0000256" key="1">
    <source>
        <dbReference type="SAM" id="MobiDB-lite"/>
    </source>
</evidence>
<feature type="region of interest" description="Disordered" evidence="1">
    <location>
        <begin position="1"/>
        <end position="20"/>
    </location>
</feature>
<dbReference type="AlphaFoldDB" id="A0A5J4WVL8"/>
<reference evidence="2 3" key="1">
    <citation type="submission" date="2019-03" db="EMBL/GenBank/DDBJ databases">
        <title>Single cell metagenomics reveals metabolic interactions within the superorganism composed of flagellate Streblomastix strix and complex community of Bacteroidetes bacteria on its surface.</title>
        <authorList>
            <person name="Treitli S.C."/>
            <person name="Kolisko M."/>
            <person name="Husnik F."/>
            <person name="Keeling P."/>
            <person name="Hampl V."/>
        </authorList>
    </citation>
    <scope>NUCLEOTIDE SEQUENCE [LARGE SCALE GENOMIC DNA]</scope>
    <source>
        <strain evidence="2">ST1C</strain>
    </source>
</reference>
<protein>
    <submittedName>
        <fullName evidence="2">Uncharacterized protein</fullName>
    </submittedName>
</protein>
<proteinExistence type="predicted"/>
<accession>A0A5J4WVL8</accession>
<evidence type="ECO:0000313" key="3">
    <source>
        <dbReference type="Proteomes" id="UP000324800"/>
    </source>
</evidence>